<dbReference type="Proteomes" id="UP000588083">
    <property type="component" value="Unassembled WGS sequence"/>
</dbReference>
<dbReference type="AlphaFoldDB" id="A0A6V8PHR8"/>
<reference evidence="1 2" key="1">
    <citation type="journal article" date="2020" name="Front. Microbiol.">
        <title>Single-cell genomics of novel Actinobacteria with the Wood-Ljungdahl pathway discovered in a serpentinizing system.</title>
        <authorList>
            <person name="Merino N."/>
            <person name="Kawai M."/>
            <person name="Boyd E.S."/>
            <person name="Colman D.R."/>
            <person name="McGlynn S.E."/>
            <person name="Nealson K.H."/>
            <person name="Kurokawa K."/>
            <person name="Hongoh Y."/>
        </authorList>
    </citation>
    <scope>NUCLEOTIDE SEQUENCE [LARGE SCALE GENOMIC DNA]</scope>
    <source>
        <strain evidence="1 2">S34</strain>
    </source>
</reference>
<gene>
    <name evidence="1" type="ORF">HKBW3S34_02571</name>
</gene>
<proteinExistence type="predicted"/>
<protein>
    <submittedName>
        <fullName evidence="1">Uncharacterized protein</fullName>
    </submittedName>
</protein>
<comment type="caution">
    <text evidence="1">The sequence shown here is derived from an EMBL/GenBank/DDBJ whole genome shotgun (WGS) entry which is preliminary data.</text>
</comment>
<keyword evidence="2" id="KW-1185">Reference proteome</keyword>
<evidence type="ECO:0000313" key="2">
    <source>
        <dbReference type="Proteomes" id="UP000588083"/>
    </source>
</evidence>
<dbReference type="EMBL" id="BLRZ01000478">
    <property type="protein sequence ID" value="GFP31650.1"/>
    <property type="molecule type" value="Genomic_DNA"/>
</dbReference>
<name>A0A6V8PHR8_9ACTN</name>
<sequence length="46" mass="5176">MGAYQKIATPERIFTNRFGMSIKEDILVLQMCGFTPQSGNARNIAR</sequence>
<organism evidence="1 2">
    <name type="scientific">Candidatus Hakubella thermalkaliphila</name>
    <dbReference type="NCBI Taxonomy" id="2754717"/>
    <lineage>
        <taxon>Bacteria</taxon>
        <taxon>Bacillati</taxon>
        <taxon>Actinomycetota</taxon>
        <taxon>Actinomycetota incertae sedis</taxon>
        <taxon>Candidatus Hakubellales</taxon>
        <taxon>Candidatus Hakubellaceae</taxon>
        <taxon>Candidatus Hakubella</taxon>
    </lineage>
</organism>
<accession>A0A6V8PHR8</accession>
<evidence type="ECO:0000313" key="1">
    <source>
        <dbReference type="EMBL" id="GFP31650.1"/>
    </source>
</evidence>